<name>A0A0A9DKR8_ARUDO</name>
<reference evidence="1" key="1">
    <citation type="submission" date="2014-09" db="EMBL/GenBank/DDBJ databases">
        <authorList>
            <person name="Magalhaes I.L.F."/>
            <person name="Oliveira U."/>
            <person name="Santos F.R."/>
            <person name="Vidigal T.H.D.A."/>
            <person name="Brescovit A.D."/>
            <person name="Santos A.J."/>
        </authorList>
    </citation>
    <scope>NUCLEOTIDE SEQUENCE</scope>
    <source>
        <tissue evidence="1">Shoot tissue taken approximately 20 cm above the soil surface</tissue>
    </source>
</reference>
<dbReference type="AlphaFoldDB" id="A0A0A9DKR8"/>
<evidence type="ECO:0008006" key="2">
    <source>
        <dbReference type="Google" id="ProtNLM"/>
    </source>
</evidence>
<reference evidence="1" key="2">
    <citation type="journal article" date="2015" name="Data Brief">
        <title>Shoot transcriptome of the giant reed, Arundo donax.</title>
        <authorList>
            <person name="Barrero R.A."/>
            <person name="Guerrero F.D."/>
            <person name="Moolhuijzen P."/>
            <person name="Goolsby J.A."/>
            <person name="Tidwell J."/>
            <person name="Bellgard S.E."/>
            <person name="Bellgard M.I."/>
        </authorList>
    </citation>
    <scope>NUCLEOTIDE SEQUENCE</scope>
    <source>
        <tissue evidence="1">Shoot tissue taken approximately 20 cm above the soil surface</tissue>
    </source>
</reference>
<dbReference type="EMBL" id="GBRH01208741">
    <property type="protein sequence ID" value="JAD89154.1"/>
    <property type="molecule type" value="Transcribed_RNA"/>
</dbReference>
<protein>
    <recommendedName>
        <fullName evidence="2">Reverse transcriptase domain-containing protein</fullName>
    </recommendedName>
</protein>
<accession>A0A0A9DKR8</accession>
<sequence length="61" mass="6887">MQDLLSCANPKVTREMNERLIEPFSVDEIKSAAFNIGDLKAPGPDGIHAIFYKKFWSLFGE</sequence>
<organism evidence="1">
    <name type="scientific">Arundo donax</name>
    <name type="common">Giant reed</name>
    <name type="synonym">Donax arundinaceus</name>
    <dbReference type="NCBI Taxonomy" id="35708"/>
    <lineage>
        <taxon>Eukaryota</taxon>
        <taxon>Viridiplantae</taxon>
        <taxon>Streptophyta</taxon>
        <taxon>Embryophyta</taxon>
        <taxon>Tracheophyta</taxon>
        <taxon>Spermatophyta</taxon>
        <taxon>Magnoliopsida</taxon>
        <taxon>Liliopsida</taxon>
        <taxon>Poales</taxon>
        <taxon>Poaceae</taxon>
        <taxon>PACMAD clade</taxon>
        <taxon>Arundinoideae</taxon>
        <taxon>Arundineae</taxon>
        <taxon>Arundo</taxon>
    </lineage>
</organism>
<evidence type="ECO:0000313" key="1">
    <source>
        <dbReference type="EMBL" id="JAD89154.1"/>
    </source>
</evidence>
<proteinExistence type="predicted"/>